<dbReference type="GO" id="GO:0017040">
    <property type="term" value="F:N-acylsphingosine amidohydrolase activity"/>
    <property type="evidence" value="ECO:0007669"/>
    <property type="project" value="UniProtKB-UniRule"/>
</dbReference>
<dbReference type="InterPro" id="IPR006823">
    <property type="entry name" value="Ceramidase_alk"/>
</dbReference>
<feature type="chain" id="PRO_5017821112" description="Neutral ceramidase" evidence="3">
    <location>
        <begin position="21"/>
        <end position="415"/>
    </location>
</feature>
<dbReference type="PANTHER" id="PTHR12670">
    <property type="entry name" value="CERAMIDASE"/>
    <property type="match status" value="1"/>
</dbReference>
<protein>
    <recommendedName>
        <fullName evidence="2">Neutral ceramidase</fullName>
        <ecNumber evidence="2">3.5.1.23</ecNumber>
    </recommendedName>
</protein>
<keyword evidence="1" id="KW-0479">Metal-binding</keyword>
<accession>A0A3D3R2B6</accession>
<dbReference type="AlphaFoldDB" id="A0A3D3R2B6"/>
<sequence>MHRFLFSLAVVFSQCLITLAADPAKPEPTEWKAGVASAKITPEKPLRMAGYAGRKEPAEGTEQDLFAKALAVEDAAGNRAVFLTLDLIGVIEQLRADVTSQVQEQYQLPPQSLLMNASHTHCGPAYGREDAKEYYDDLVVTLVKTVGTALEKMQPARLSWSAARCSVAMNRRTPTATGYRNHPNPDGRVDHQVPVLRVDDTNGKLNAVMFGYACHNTTMGFRKWLGDYAGFAQEYFEKDHPGVTALFMMGCGGDQNPYPRSELHYAHKHGRSLATSIEAALEVNQRTPLHQRVLHGPLKTAYGTVELEYLPEKKRDPWNYPVQVIQFGNDLTLVALGTEVVIDYSLRIKQELFDPEGPAIWVAGYSNVYSGYIPSKRVLLEGGYEASRPYKPDVEERIIGKVLELDQGLKTQETK</sequence>
<dbReference type="PANTHER" id="PTHR12670:SF1">
    <property type="entry name" value="NEUTRAL CERAMIDASE"/>
    <property type="match status" value="1"/>
</dbReference>
<feature type="signal peptide" evidence="3">
    <location>
        <begin position="1"/>
        <end position="20"/>
    </location>
</feature>
<dbReference type="InterPro" id="IPR031329">
    <property type="entry name" value="NEUT/ALK_ceramidase_N"/>
</dbReference>
<dbReference type="EMBL" id="DQAY01000028">
    <property type="protein sequence ID" value="HCO22358.1"/>
    <property type="molecule type" value="Genomic_DNA"/>
</dbReference>
<comment type="catalytic activity">
    <reaction evidence="2">
        <text>an N-acylsphing-4-enine + H2O = sphing-4-enine + a fatty acid</text>
        <dbReference type="Rhea" id="RHEA:20856"/>
        <dbReference type="ChEBI" id="CHEBI:15377"/>
        <dbReference type="ChEBI" id="CHEBI:28868"/>
        <dbReference type="ChEBI" id="CHEBI:52639"/>
        <dbReference type="ChEBI" id="CHEBI:57756"/>
        <dbReference type="EC" id="3.5.1.23"/>
    </reaction>
</comment>
<feature type="binding site" evidence="1">
    <location>
        <position position="215"/>
    </location>
    <ligand>
        <name>Zn(2+)</name>
        <dbReference type="ChEBI" id="CHEBI:29105"/>
    </ligand>
</feature>
<dbReference type="EC" id="3.5.1.23" evidence="2"/>
<evidence type="ECO:0000256" key="1">
    <source>
        <dbReference type="PIRSR" id="PIRSR606823-2"/>
    </source>
</evidence>
<feature type="binding site" evidence="1">
    <location>
        <position position="119"/>
    </location>
    <ligand>
        <name>Zn(2+)</name>
        <dbReference type="ChEBI" id="CHEBI:29105"/>
    </ligand>
</feature>
<keyword evidence="1" id="KW-0862">Zinc</keyword>
<dbReference type="Proteomes" id="UP000263642">
    <property type="component" value="Unassembled WGS sequence"/>
</dbReference>
<evidence type="ECO:0000313" key="5">
    <source>
        <dbReference type="EMBL" id="HCO22358.1"/>
    </source>
</evidence>
<dbReference type="GO" id="GO:0046872">
    <property type="term" value="F:metal ion binding"/>
    <property type="evidence" value="ECO:0007669"/>
    <property type="project" value="UniProtKB-KW"/>
</dbReference>
<comment type="similarity">
    <text evidence="2">Belongs to the neutral ceramidase family.</text>
</comment>
<evidence type="ECO:0000313" key="6">
    <source>
        <dbReference type="Proteomes" id="UP000263642"/>
    </source>
</evidence>
<proteinExistence type="inferred from homology"/>
<keyword evidence="3" id="KW-0732">Signal</keyword>
<keyword evidence="2" id="KW-0378">Hydrolase</keyword>
<evidence type="ECO:0000256" key="3">
    <source>
        <dbReference type="SAM" id="SignalP"/>
    </source>
</evidence>
<evidence type="ECO:0000256" key="2">
    <source>
        <dbReference type="RuleBase" id="RU366019"/>
    </source>
</evidence>
<gene>
    <name evidence="5" type="ORF">DIT97_04585</name>
</gene>
<dbReference type="Pfam" id="PF04734">
    <property type="entry name" value="Ceramidase_alk"/>
    <property type="match status" value="1"/>
</dbReference>
<dbReference type="GO" id="GO:0016020">
    <property type="term" value="C:membrane"/>
    <property type="evidence" value="ECO:0007669"/>
    <property type="project" value="GOC"/>
</dbReference>
<keyword evidence="2" id="KW-0746">Sphingolipid metabolism</keyword>
<keyword evidence="2" id="KW-0443">Lipid metabolism</keyword>
<organism evidence="5 6">
    <name type="scientific">Gimesia maris</name>
    <dbReference type="NCBI Taxonomy" id="122"/>
    <lineage>
        <taxon>Bacteria</taxon>
        <taxon>Pseudomonadati</taxon>
        <taxon>Planctomycetota</taxon>
        <taxon>Planctomycetia</taxon>
        <taxon>Planctomycetales</taxon>
        <taxon>Planctomycetaceae</taxon>
        <taxon>Gimesia</taxon>
    </lineage>
</organism>
<reference evidence="5 6" key="1">
    <citation type="journal article" date="2018" name="Nat. Biotechnol.">
        <title>A standardized bacterial taxonomy based on genome phylogeny substantially revises the tree of life.</title>
        <authorList>
            <person name="Parks D.H."/>
            <person name="Chuvochina M."/>
            <person name="Waite D.W."/>
            <person name="Rinke C."/>
            <person name="Skarshewski A."/>
            <person name="Chaumeil P.A."/>
            <person name="Hugenholtz P."/>
        </authorList>
    </citation>
    <scope>NUCLEOTIDE SEQUENCE [LARGE SCALE GENOMIC DNA]</scope>
    <source>
        <strain evidence="5">UBA9375</strain>
    </source>
</reference>
<dbReference type="GO" id="GO:0005576">
    <property type="term" value="C:extracellular region"/>
    <property type="evidence" value="ECO:0007669"/>
    <property type="project" value="TreeGrafter"/>
</dbReference>
<evidence type="ECO:0000259" key="4">
    <source>
        <dbReference type="Pfam" id="PF04734"/>
    </source>
</evidence>
<dbReference type="GO" id="GO:0046514">
    <property type="term" value="P:ceramide catabolic process"/>
    <property type="evidence" value="ECO:0007669"/>
    <property type="project" value="InterPro"/>
</dbReference>
<name>A0A3D3R2B6_9PLAN</name>
<dbReference type="GO" id="GO:0042759">
    <property type="term" value="P:long-chain fatty acid biosynthetic process"/>
    <property type="evidence" value="ECO:0007669"/>
    <property type="project" value="TreeGrafter"/>
</dbReference>
<comment type="cofactor">
    <cofactor evidence="1">
        <name>Zn(2+)</name>
        <dbReference type="ChEBI" id="CHEBI:29105"/>
    </cofactor>
    <text evidence="1">Binds 1 zinc ion per subunit.</text>
</comment>
<comment type="caution">
    <text evidence="5">The sequence shown here is derived from an EMBL/GenBank/DDBJ whole genome shotgun (WGS) entry which is preliminary data.</text>
</comment>
<feature type="domain" description="Neutral/alkaline non-lysosomal ceramidase N-terminal" evidence="4">
    <location>
        <begin position="32"/>
        <end position="243"/>
    </location>
</feature>
<dbReference type="GO" id="GO:0046512">
    <property type="term" value="P:sphingosine biosynthetic process"/>
    <property type="evidence" value="ECO:0007669"/>
    <property type="project" value="TreeGrafter"/>
</dbReference>